<dbReference type="InterPro" id="IPR001452">
    <property type="entry name" value="SH3_domain"/>
</dbReference>
<dbReference type="GO" id="GO:0005085">
    <property type="term" value="F:guanyl-nucleotide exchange factor activity"/>
    <property type="evidence" value="ECO:0007669"/>
    <property type="project" value="UniProtKB-KW"/>
</dbReference>
<evidence type="ECO:0000259" key="8">
    <source>
        <dbReference type="PROSITE" id="PS50212"/>
    </source>
</evidence>
<keyword evidence="2 3" id="KW-0344">Guanine-nucleotide releasing factor</keyword>
<dbReference type="PROSITE" id="PS50212">
    <property type="entry name" value="RASGEF_NTER"/>
    <property type="match status" value="1"/>
</dbReference>
<dbReference type="InterPro" id="IPR036964">
    <property type="entry name" value="RASGEF_cat_dom_sf"/>
</dbReference>
<evidence type="ECO:0000256" key="3">
    <source>
        <dbReference type="PROSITE-ProRule" id="PRU00168"/>
    </source>
</evidence>
<feature type="compositionally biased region" description="Pro residues" evidence="5">
    <location>
        <begin position="562"/>
        <end position="572"/>
    </location>
</feature>
<evidence type="ECO:0000259" key="6">
    <source>
        <dbReference type="PROSITE" id="PS50002"/>
    </source>
</evidence>
<keyword evidence="1 4" id="KW-0728">SH3 domain</keyword>
<dbReference type="PANTHER" id="PTHR23113">
    <property type="entry name" value="GUANINE NUCLEOTIDE EXCHANGE FACTOR"/>
    <property type="match status" value="1"/>
</dbReference>
<dbReference type="CDD" id="cd00155">
    <property type="entry name" value="RasGEF"/>
    <property type="match status" value="1"/>
</dbReference>
<feature type="region of interest" description="Disordered" evidence="5">
    <location>
        <begin position="559"/>
        <end position="580"/>
    </location>
</feature>
<dbReference type="GO" id="GO:0005886">
    <property type="term" value="C:plasma membrane"/>
    <property type="evidence" value="ECO:0007669"/>
    <property type="project" value="TreeGrafter"/>
</dbReference>
<dbReference type="Proteomes" id="UP000664521">
    <property type="component" value="Unassembled WGS sequence"/>
</dbReference>
<dbReference type="PROSITE" id="PS50002">
    <property type="entry name" value="SH3"/>
    <property type="match status" value="1"/>
</dbReference>
<dbReference type="SMART" id="SM00229">
    <property type="entry name" value="RasGEFN"/>
    <property type="match status" value="1"/>
</dbReference>
<feature type="region of interest" description="Disordered" evidence="5">
    <location>
        <begin position="314"/>
        <end position="376"/>
    </location>
</feature>
<feature type="compositionally biased region" description="Low complexity" evidence="5">
    <location>
        <begin position="355"/>
        <end position="368"/>
    </location>
</feature>
<feature type="domain" description="Ras-GEF" evidence="7">
    <location>
        <begin position="905"/>
        <end position="1150"/>
    </location>
</feature>
<evidence type="ECO:0000313" key="10">
    <source>
        <dbReference type="Proteomes" id="UP000664521"/>
    </source>
</evidence>
<keyword evidence="10" id="KW-1185">Reference proteome</keyword>
<dbReference type="SMART" id="SM00147">
    <property type="entry name" value="RasGEF"/>
    <property type="match status" value="1"/>
</dbReference>
<dbReference type="InterPro" id="IPR001895">
    <property type="entry name" value="RASGEF_cat_dom"/>
</dbReference>
<dbReference type="Gene3D" id="2.30.30.40">
    <property type="entry name" value="SH3 Domains"/>
    <property type="match status" value="1"/>
</dbReference>
<dbReference type="PANTHER" id="PTHR23113:SF354">
    <property type="entry name" value="BUD SITE SELECTION PROTEIN 5"/>
    <property type="match status" value="1"/>
</dbReference>
<feature type="domain" description="N-terminal Ras-GEF" evidence="8">
    <location>
        <begin position="725"/>
        <end position="845"/>
    </location>
</feature>
<dbReference type="Pfam" id="PF00618">
    <property type="entry name" value="RasGEF_N"/>
    <property type="match status" value="1"/>
</dbReference>
<dbReference type="InterPro" id="IPR008937">
    <property type="entry name" value="Ras-like_GEF"/>
</dbReference>
<evidence type="ECO:0000256" key="4">
    <source>
        <dbReference type="PROSITE-ProRule" id="PRU00192"/>
    </source>
</evidence>
<dbReference type="SUPFAM" id="SSF50044">
    <property type="entry name" value="SH3-domain"/>
    <property type="match status" value="1"/>
</dbReference>
<dbReference type="OrthoDB" id="546434at2759"/>
<feature type="region of interest" description="Disordered" evidence="5">
    <location>
        <begin position="26"/>
        <end position="50"/>
    </location>
</feature>
<name>A0A8H3IA76_9LECA</name>
<accession>A0A8H3IA76</accession>
<comment type="caution">
    <text evidence="9">The sequence shown here is derived from an EMBL/GenBank/DDBJ whole genome shotgun (WGS) entry which is preliminary data.</text>
</comment>
<evidence type="ECO:0008006" key="11">
    <source>
        <dbReference type="Google" id="ProtNLM"/>
    </source>
</evidence>
<dbReference type="SUPFAM" id="SSF48366">
    <property type="entry name" value="Ras GEF"/>
    <property type="match status" value="1"/>
</dbReference>
<feature type="region of interest" description="Disordered" evidence="5">
    <location>
        <begin position="657"/>
        <end position="682"/>
    </location>
</feature>
<dbReference type="Gene3D" id="1.20.870.10">
    <property type="entry name" value="Son of sevenless (SoS) protein Chain: S domain 1"/>
    <property type="match status" value="1"/>
</dbReference>
<dbReference type="InterPro" id="IPR000651">
    <property type="entry name" value="Ras-like_Gua-exchang_fac_N"/>
</dbReference>
<proteinExistence type="predicted"/>
<protein>
    <recommendedName>
        <fullName evidence="11">Ras guanine-nucleotide exchange protein</fullName>
    </recommendedName>
</protein>
<feature type="compositionally biased region" description="Polar residues" evidence="5">
    <location>
        <begin position="27"/>
        <end position="41"/>
    </location>
</feature>
<evidence type="ECO:0000256" key="2">
    <source>
        <dbReference type="ARBA" id="ARBA00022658"/>
    </source>
</evidence>
<dbReference type="PROSITE" id="PS50009">
    <property type="entry name" value="RASGEF_CAT"/>
    <property type="match status" value="1"/>
</dbReference>
<reference evidence="9" key="1">
    <citation type="submission" date="2021-03" db="EMBL/GenBank/DDBJ databases">
        <authorList>
            <person name="Tagirdzhanova G."/>
        </authorList>
    </citation>
    <scope>NUCLEOTIDE SEQUENCE</scope>
</reference>
<dbReference type="InterPro" id="IPR036028">
    <property type="entry name" value="SH3-like_dom_sf"/>
</dbReference>
<dbReference type="SMART" id="SM00326">
    <property type="entry name" value="SH3"/>
    <property type="match status" value="1"/>
</dbReference>
<feature type="compositionally biased region" description="Polar residues" evidence="5">
    <location>
        <begin position="665"/>
        <end position="680"/>
    </location>
</feature>
<dbReference type="CDD" id="cd06224">
    <property type="entry name" value="REM"/>
    <property type="match status" value="1"/>
</dbReference>
<gene>
    <name evidence="9" type="ORF">HETSPECPRED_004324</name>
</gene>
<dbReference type="Pfam" id="PF00617">
    <property type="entry name" value="RasGEF"/>
    <property type="match status" value="1"/>
</dbReference>
<dbReference type="Gene3D" id="1.10.840.10">
    <property type="entry name" value="Ras guanine-nucleotide exchange factors catalytic domain"/>
    <property type="match status" value="1"/>
</dbReference>
<sequence length="1192" mass="131536">MGTDEMNKDSHSSIYIAPLQIHKGCGESTSDSGGSNQLSTDQLRDDSSAHQLGQDIEPSSFHTYLRACFPFHSTCDDGSTVTLPLKRGDIILIHSVHTNGWADGTLLSSGARGWLPTNYCEAYDGLPVRNLLKALTRFWDLVRGVSYGSLEVFGTNDYVRGLVAGVRCLLERTNCLNRDAALIQSHGGLRRNRRALLSDLSSLVKSARSLQYAVNDNIVTHVEDSMCDELVMKAFRAVTRAVKFLDIWLEDIVSVQGTDERIDNTMQSQPTAQAPLAGTSESGQVEDALQETLVPASLATDHIDQQANRENANLDAKKQEQEQEQTDAPSCCKRPSSFAHVRQSFSGSSRRDDTSTSTSTQINTISTSHRPSSNTYASEASRLNLASIKLSTAHDIFLGCLGSFIGLHLESRSSSELLATTQQAVISCRNMLKIIEAIWDRDAQRSESLGQARENMYSSITDLAEAARSMFTPAELGELVDMHVVRTQKPMVDAATKCVRAAGECVAESQFVLDRIGDFHFEPLLVDFTIINAENSCPDASTSTIVGCQEESRITDDALPLLEPPTRPPPLPTEENVQPPAQVSTKVPVYDQPIVEVKVPTLHVRTHSLLPPLPPFAGFLPSSEEMMLQGEAQSNHGGHLRMGSFDYPSSGGSSTFIGSMRDSETSAVSDSSTRATSPEVSCTHFPELSPCDNMSLSQSTLIEDFEETEVAVQQKTFVHEIVYNKDGQICGGTLPALIERLTTHDSTPDAMFVATFFLTFRLFATPIQFAQALIDRFLYVAESPRTAGPIRLRVYNVFKGWLESHWRNDCDNSALDLIQSFARRQLLMVLPTAGKRLAHLVEKVNAVEGPLVPRLVSSMGKTNTCIATYVSPDAPLPAPIITKSQLAALKAWKTSGTNINILDFDPLELARQFTIKESRIFCSILPEELLATEWTKKTGSMAVNVRAMSTLSTDLANLVADSILQLQDSKLRAKTIKRWVKIASKCLDLANYDSLMAVICSLNSSTILRLKRTWDQVSPKTKATLETLKGIVDCSRNYAVLRQRLQNTATPCLPFVGTYLTDLTFVDVGNQTTRPLNSDDSTNSVTVINFDKHVKTAKIISELQRFQIPYRLTEVPELQTWMQDQLVRVRSSDQSNLQSYYRRSLLLEPREQAPSKALTPEPQASSSTKEKFDFFSWAHHKPADISTATTPL</sequence>
<dbReference type="InterPro" id="IPR023578">
    <property type="entry name" value="Ras_GEF_dom_sf"/>
</dbReference>
<organism evidence="9 10">
    <name type="scientific">Heterodermia speciosa</name>
    <dbReference type="NCBI Taxonomy" id="116794"/>
    <lineage>
        <taxon>Eukaryota</taxon>
        <taxon>Fungi</taxon>
        <taxon>Dikarya</taxon>
        <taxon>Ascomycota</taxon>
        <taxon>Pezizomycotina</taxon>
        <taxon>Lecanoromycetes</taxon>
        <taxon>OSLEUM clade</taxon>
        <taxon>Lecanoromycetidae</taxon>
        <taxon>Caliciales</taxon>
        <taxon>Physciaceae</taxon>
        <taxon>Heterodermia</taxon>
    </lineage>
</organism>
<evidence type="ECO:0000256" key="1">
    <source>
        <dbReference type="ARBA" id="ARBA00022443"/>
    </source>
</evidence>
<dbReference type="GO" id="GO:0007265">
    <property type="term" value="P:Ras protein signal transduction"/>
    <property type="evidence" value="ECO:0007669"/>
    <property type="project" value="TreeGrafter"/>
</dbReference>
<evidence type="ECO:0000256" key="5">
    <source>
        <dbReference type="SAM" id="MobiDB-lite"/>
    </source>
</evidence>
<evidence type="ECO:0000259" key="7">
    <source>
        <dbReference type="PROSITE" id="PS50009"/>
    </source>
</evidence>
<dbReference type="EMBL" id="CAJPDS010000026">
    <property type="protein sequence ID" value="CAF9920647.1"/>
    <property type="molecule type" value="Genomic_DNA"/>
</dbReference>
<evidence type="ECO:0000313" key="9">
    <source>
        <dbReference type="EMBL" id="CAF9920647.1"/>
    </source>
</evidence>
<dbReference type="AlphaFoldDB" id="A0A8H3IA76"/>
<feature type="domain" description="SH3" evidence="6">
    <location>
        <begin position="60"/>
        <end position="125"/>
    </location>
</feature>